<dbReference type="InterPro" id="IPR000866">
    <property type="entry name" value="AhpC/TSA"/>
</dbReference>
<dbReference type="Gene3D" id="3.40.30.10">
    <property type="entry name" value="Glutaredoxin"/>
    <property type="match status" value="1"/>
</dbReference>
<name>A0ABN6MT84_9BACT</name>
<keyword evidence="3" id="KW-1185">Reference proteome</keyword>
<evidence type="ECO:0000313" key="2">
    <source>
        <dbReference type="EMBL" id="BDG04193.1"/>
    </source>
</evidence>
<feature type="domain" description="Thioredoxin" evidence="1">
    <location>
        <begin position="10"/>
        <end position="166"/>
    </location>
</feature>
<dbReference type="PROSITE" id="PS51352">
    <property type="entry name" value="THIOREDOXIN_2"/>
    <property type="match status" value="1"/>
</dbReference>
<dbReference type="SUPFAM" id="SSF52833">
    <property type="entry name" value="Thioredoxin-like"/>
    <property type="match status" value="1"/>
</dbReference>
<dbReference type="RefSeq" id="WP_248352561.1">
    <property type="nucleotide sequence ID" value="NZ_AP025591.1"/>
</dbReference>
<accession>A0ABN6MT84</accession>
<proteinExistence type="predicted"/>
<dbReference type="Proteomes" id="UP001162891">
    <property type="component" value="Chromosome"/>
</dbReference>
<reference evidence="3" key="1">
    <citation type="journal article" date="2022" name="Int. J. Syst. Evol. Microbiol.">
        <title>Anaeromyxobacter oryzae sp. nov., Anaeromyxobacter diazotrophicus sp. nov. and Anaeromyxobacter paludicola sp. nov., isolated from paddy soils.</title>
        <authorList>
            <person name="Itoh H."/>
            <person name="Xu Z."/>
            <person name="Mise K."/>
            <person name="Masuda Y."/>
            <person name="Ushijima N."/>
            <person name="Hayakawa C."/>
            <person name="Shiratori Y."/>
            <person name="Senoo K."/>
        </authorList>
    </citation>
    <scope>NUCLEOTIDE SEQUENCE [LARGE SCALE GENOMIC DNA]</scope>
    <source>
        <strain evidence="3">Red232</strain>
    </source>
</reference>
<protein>
    <submittedName>
        <fullName evidence="2">Peroxiredoxin</fullName>
    </submittedName>
</protein>
<dbReference type="InterPro" id="IPR036249">
    <property type="entry name" value="Thioredoxin-like_sf"/>
</dbReference>
<dbReference type="Pfam" id="PF00578">
    <property type="entry name" value="AhpC-TSA"/>
    <property type="match status" value="1"/>
</dbReference>
<sequence length="168" mass="18141">MARKANAPLLDAGDPFPALELTLTDGRRLTLPADLSRPYNVVLVNRGAWCPYCVAQLEAFQAGLVKLAQEGIGVISLSTDRRDQASAVVAEHRLEFPVAYGASVDTVAETLGVYYDPHPTHTAPHLQSAGFVLDPRGRVLLAVYSSGAIGRLVWQDVLGFVKYVKSHS</sequence>
<evidence type="ECO:0000313" key="3">
    <source>
        <dbReference type="Proteomes" id="UP001162891"/>
    </source>
</evidence>
<organism evidence="2 3">
    <name type="scientific">Anaeromyxobacter oryzae</name>
    <dbReference type="NCBI Taxonomy" id="2918170"/>
    <lineage>
        <taxon>Bacteria</taxon>
        <taxon>Pseudomonadati</taxon>
        <taxon>Myxococcota</taxon>
        <taxon>Myxococcia</taxon>
        <taxon>Myxococcales</taxon>
        <taxon>Cystobacterineae</taxon>
        <taxon>Anaeromyxobacteraceae</taxon>
        <taxon>Anaeromyxobacter</taxon>
    </lineage>
</organism>
<dbReference type="InterPro" id="IPR013766">
    <property type="entry name" value="Thioredoxin_domain"/>
</dbReference>
<gene>
    <name evidence="2" type="ORF">AMOR_31890</name>
</gene>
<dbReference type="EMBL" id="AP025591">
    <property type="protein sequence ID" value="BDG04193.1"/>
    <property type="molecule type" value="Genomic_DNA"/>
</dbReference>
<evidence type="ECO:0000259" key="1">
    <source>
        <dbReference type="PROSITE" id="PS51352"/>
    </source>
</evidence>